<comment type="miscellaneous">
    <text evidence="10">In the RecBCD complex, RecB has a slow 3'-5' helicase, an exonuclease activity and loads RecA onto ssDNA, RecD has a fast 5'-3' helicase activity, while RecC stimulates the ATPase and processivity of the RecB helicase and contributes to recognition of the Chi site.</text>
</comment>
<dbReference type="Gene3D" id="1.10.10.160">
    <property type="match status" value="1"/>
</dbReference>
<dbReference type="Gene3D" id="1.10.10.990">
    <property type="match status" value="1"/>
</dbReference>
<evidence type="ECO:0000313" key="13">
    <source>
        <dbReference type="Proteomes" id="UP001293718"/>
    </source>
</evidence>
<evidence type="ECO:0000259" key="11">
    <source>
        <dbReference type="Pfam" id="PF17946"/>
    </source>
</evidence>
<reference evidence="12 13" key="1">
    <citation type="submission" date="2023-11" db="EMBL/GenBank/DDBJ databases">
        <title>Draft genome of Azohydromonas lata strain H1 (DSM1123), a polyhydroxyalkanoate producer.</title>
        <authorList>
            <person name="Traversa D."/>
            <person name="D'Addabbo P."/>
            <person name="Pazzani C."/>
            <person name="Manzari C."/>
            <person name="Chiara M."/>
            <person name="Scrascia M."/>
        </authorList>
    </citation>
    <scope>NUCLEOTIDE SEQUENCE [LARGE SCALE GENOMIC DNA]</scope>
    <source>
        <strain evidence="12 13">H1</strain>
    </source>
</reference>
<comment type="caution">
    <text evidence="12">The sequence shown here is derived from an EMBL/GenBank/DDBJ whole genome shotgun (WGS) entry which is preliminary data.</text>
</comment>
<organism evidence="12 13">
    <name type="scientific">Azohydromonas lata</name>
    <dbReference type="NCBI Taxonomy" id="45677"/>
    <lineage>
        <taxon>Bacteria</taxon>
        <taxon>Pseudomonadati</taxon>
        <taxon>Pseudomonadota</taxon>
        <taxon>Betaproteobacteria</taxon>
        <taxon>Burkholderiales</taxon>
        <taxon>Sphaerotilaceae</taxon>
        <taxon>Azohydromonas</taxon>
    </lineage>
</organism>
<keyword evidence="7 10" id="KW-0067">ATP-binding</keyword>
<accession>A0ABU5IB15</accession>
<dbReference type="PANTHER" id="PTHR30591:SF1">
    <property type="entry name" value="RECBCD ENZYME SUBUNIT RECC"/>
    <property type="match status" value="1"/>
</dbReference>
<dbReference type="PANTHER" id="PTHR30591">
    <property type="entry name" value="RECBCD ENZYME SUBUNIT RECC"/>
    <property type="match status" value="1"/>
</dbReference>
<dbReference type="Proteomes" id="UP001293718">
    <property type="component" value="Unassembled WGS sequence"/>
</dbReference>
<evidence type="ECO:0000256" key="1">
    <source>
        <dbReference type="ARBA" id="ARBA00022722"/>
    </source>
</evidence>
<dbReference type="Pfam" id="PF04257">
    <property type="entry name" value="Exonuc_V_gamma"/>
    <property type="match status" value="1"/>
</dbReference>
<evidence type="ECO:0000256" key="6">
    <source>
        <dbReference type="ARBA" id="ARBA00022839"/>
    </source>
</evidence>
<dbReference type="Gene3D" id="3.40.50.300">
    <property type="entry name" value="P-loop containing nucleotide triphosphate hydrolases"/>
    <property type="match status" value="1"/>
</dbReference>
<keyword evidence="2 10" id="KW-0547">Nucleotide-binding</keyword>
<evidence type="ECO:0000256" key="5">
    <source>
        <dbReference type="ARBA" id="ARBA00022806"/>
    </source>
</evidence>
<dbReference type="Gene3D" id="1.10.486.10">
    <property type="entry name" value="PCRA, domain 4"/>
    <property type="match status" value="1"/>
</dbReference>
<dbReference type="InterPro" id="IPR011335">
    <property type="entry name" value="Restrct_endonuc-II-like"/>
</dbReference>
<dbReference type="InterPro" id="IPR006697">
    <property type="entry name" value="RecC"/>
</dbReference>
<comment type="subunit">
    <text evidence="10">Heterotrimer of RecB, RecC and RecD. All subunits contribute to DNA-binding.</text>
</comment>
<keyword evidence="5 10" id="KW-0347">Helicase</keyword>
<dbReference type="GO" id="GO:0008854">
    <property type="term" value="F:exodeoxyribonuclease V activity"/>
    <property type="evidence" value="ECO:0007669"/>
    <property type="project" value="UniProtKB-EC"/>
</dbReference>
<keyword evidence="8 10" id="KW-0238">DNA-binding</keyword>
<proteinExistence type="inferred from homology"/>
<dbReference type="InterPro" id="IPR013986">
    <property type="entry name" value="DExx_box_DNA_helicase_dom_sf"/>
</dbReference>
<name>A0ABU5IB15_9BURK</name>
<keyword evidence="4 10" id="KW-0378">Hydrolase</keyword>
<dbReference type="RefSeq" id="WP_322464704.1">
    <property type="nucleotide sequence ID" value="NZ_JAXOJX010000005.1"/>
</dbReference>
<evidence type="ECO:0000313" key="12">
    <source>
        <dbReference type="EMBL" id="MDZ5456039.1"/>
    </source>
</evidence>
<dbReference type="Pfam" id="PF17946">
    <property type="entry name" value="RecC_C"/>
    <property type="match status" value="1"/>
</dbReference>
<keyword evidence="9 10" id="KW-0234">DNA repair</keyword>
<dbReference type="NCBIfam" id="TIGR01450">
    <property type="entry name" value="recC"/>
    <property type="match status" value="1"/>
</dbReference>
<evidence type="ECO:0000256" key="7">
    <source>
        <dbReference type="ARBA" id="ARBA00022840"/>
    </source>
</evidence>
<comment type="function">
    <text evidence="10">A helicase/nuclease that prepares dsDNA breaks (DSB) for recombinational DNA repair. Binds to DSBs and unwinds DNA via a highly rapid and processive ATP-dependent bidirectional helicase activity. Unwinds dsDNA until it encounters a Chi (crossover hotspot instigator) sequence from the 3' direction. Cuts ssDNA a few nucleotides 3' to the Chi site. The properties and activities of the enzyme are changed at Chi. The Chi-altered holoenzyme produces a long 3'-ssDNA overhang and facilitates RecA-binding to the ssDNA for homologous DNA recombination and repair. Holoenzyme degrades any linearized DNA that is unable to undergo homologous recombination. In the holoenzyme this subunit recognizes the wild-type Chi sequence, and when added to isolated RecB increases its ATP-dependent helicase processivity.</text>
</comment>
<evidence type="ECO:0000256" key="10">
    <source>
        <dbReference type="HAMAP-Rule" id="MF_01486"/>
    </source>
</evidence>
<dbReference type="SUPFAM" id="SSF52980">
    <property type="entry name" value="Restriction endonuclease-like"/>
    <property type="match status" value="1"/>
</dbReference>
<dbReference type="HAMAP" id="MF_01486">
    <property type="entry name" value="RecC"/>
    <property type="match status" value="1"/>
</dbReference>
<evidence type="ECO:0000256" key="2">
    <source>
        <dbReference type="ARBA" id="ARBA00022741"/>
    </source>
</evidence>
<evidence type="ECO:0000256" key="4">
    <source>
        <dbReference type="ARBA" id="ARBA00022801"/>
    </source>
</evidence>
<dbReference type="InterPro" id="IPR041500">
    <property type="entry name" value="RecC_C"/>
</dbReference>
<gene>
    <name evidence="10 12" type="primary">recC</name>
    <name evidence="12" type="ORF">SM757_05590</name>
</gene>
<dbReference type="EMBL" id="JAXOJX010000005">
    <property type="protein sequence ID" value="MDZ5456039.1"/>
    <property type="molecule type" value="Genomic_DNA"/>
</dbReference>
<dbReference type="SUPFAM" id="SSF52540">
    <property type="entry name" value="P-loop containing nucleoside triphosphate hydrolases"/>
    <property type="match status" value="2"/>
</dbReference>
<keyword evidence="1 10" id="KW-0540">Nuclease</keyword>
<evidence type="ECO:0000256" key="9">
    <source>
        <dbReference type="ARBA" id="ARBA00023204"/>
    </source>
</evidence>
<dbReference type="PIRSF" id="PIRSF000980">
    <property type="entry name" value="RecC"/>
    <property type="match status" value="1"/>
</dbReference>
<keyword evidence="6 10" id="KW-0269">Exonuclease</keyword>
<feature type="domain" description="RecC C-terminal" evidence="11">
    <location>
        <begin position="846"/>
        <end position="1076"/>
    </location>
</feature>
<sequence>MSAEIGTGLMVLHGNRLEMLKETVVSWLQSQPLAPLEAEVFLVQSNGVAEWLKMALAQAQGVCAAARVELPARFLWRSYRQVLGRQSVPAQSPLDEIPLTWRLMRLLPRQLERPEFAPLARFLDGGDVGRRLQLARRLADLYDQYQVHRADWLEIWGAGRDQLQRADGELVAVPDEQRWQSALWRELLQELTDEERLAVRPHIHRRFLAALQSGQAPRSPVARRVVVFGLSQLPMQMLEALSALSRHTQVLLAVVNPCQYHWADIIDGRELLQLQRRRFQCRGERELAAVSLEEMHAHSHQLLAAWGRQGRDFVRQLDAFDDHALGRETTLPRIDLFDAGDGAPGSLLTQVQAAIRDLLPTAEHPRRGVAEGDRSIVFHVAHSAQREVEVLHDALLQLLAEPPGGGPLRPRDILVMVPDIDRFAPNIRAVFGQYGAGDARHIPYGIADLQQRGHVPLFVALEWLLRLPRQRCRLTEVRDLLDVPALARRFDVTEDELPRIGQWLTGAGVRWGLDAGHRAALGLEACGSQNTWVFGLRRMLLGYAAGEGAAWDEIEAYGEVGGLEAAVAGSLAVLVDELHRWHELAAADATPLQWAEHARKLLDTFFDPSDEAERRQLGLAQEALQGWLEACQAASFEEAVPLEVLREGWLTGLDEPTLRRRFLDGGVTFCTLMPMRAIPFEVVCLLGMNDGDYPRRTHRADFDLMALPGQRRPGDRSRRDDDRYLMLEALLSARRKLYVSWSGRSVRDNSEQPPSVLIAQLRDYLDAGWGEHTARQLTVEHPLQPFSRRYFEASPHGLRTWAREWRAAHHAGEAAAGAAMGTAQGTAEGAAAGTAAPGLEAESPVLTVSRLAAFVKNPVSEYFLRRLNVNFKEAESASEDDEPFGVNGLEAWTLISELLADAHHCTAADIARRAQRIQRSGRLPMNALGERQRDELLRPAQWMHRQWLHLQREHAQAAPKEALSFEHDGVRLEDWLTELRAGSGGPLQLRLSPSVLQKKGAARADKLVDDWVRQLVASACGVPLLGRIVSRDAVLALQPLPQAEAAETLRVLLSLWRLGMQAPLPLACRTALAFVAENKPDKAAEVYEGGGFSPVAPEGHEPCLARLYPDFETLAQDGRFADLAPQLYGPLAAWARTGVSVLRNDDGAAGEDGDE</sequence>
<keyword evidence="3 10" id="KW-0227">DNA damage</keyword>
<protein>
    <recommendedName>
        <fullName evidence="10">RecBCD enzyme subunit RecC</fullName>
    </recommendedName>
    <alternativeName>
        <fullName evidence="10">Exonuclease V subunit RecC</fullName>
        <shortName evidence="10">ExoV subunit RecC</shortName>
    </alternativeName>
    <alternativeName>
        <fullName evidence="10">Helicase/nuclease RecBCD subunit RecC</fullName>
    </alternativeName>
</protein>
<evidence type="ECO:0000256" key="3">
    <source>
        <dbReference type="ARBA" id="ARBA00022763"/>
    </source>
</evidence>
<evidence type="ECO:0000256" key="8">
    <source>
        <dbReference type="ARBA" id="ARBA00023125"/>
    </source>
</evidence>
<dbReference type="InterPro" id="IPR027417">
    <property type="entry name" value="P-loop_NTPase"/>
</dbReference>
<comment type="similarity">
    <text evidence="10">Belongs to the RecC family.</text>
</comment>
<keyword evidence="13" id="KW-1185">Reference proteome</keyword>
<dbReference type="Gene3D" id="3.40.50.10930">
    <property type="match status" value="1"/>
</dbReference>